<dbReference type="SMART" id="SM00460">
    <property type="entry name" value="TGc"/>
    <property type="match status" value="1"/>
</dbReference>
<evidence type="ECO:0000259" key="1">
    <source>
        <dbReference type="SMART" id="SM00460"/>
    </source>
</evidence>
<dbReference type="Pfam" id="PF08379">
    <property type="entry name" value="Bact_transglu_N"/>
    <property type="match status" value="1"/>
</dbReference>
<accession>A0A1Y0EQB4</accession>
<dbReference type="InterPro" id="IPR038765">
    <property type="entry name" value="Papain-like_cys_pep_sf"/>
</dbReference>
<dbReference type="AlphaFoldDB" id="A0A1Y0EQB4"/>
<evidence type="ECO:0000313" key="2">
    <source>
        <dbReference type="EMBL" id="ARU05766.1"/>
    </source>
</evidence>
<feature type="domain" description="Transglutaminase-like" evidence="1">
    <location>
        <begin position="177"/>
        <end position="254"/>
    </location>
</feature>
<dbReference type="PANTHER" id="PTHR33490:SF7">
    <property type="entry name" value="BLR2979 PROTEIN"/>
    <property type="match status" value="1"/>
</dbReference>
<sequence>MLLDVLHDTHYRYQAPVQVAQHQLHLSPRATDQQAVESHHLQVWPVPGDWHLDIDPFGNERRFFTLTEPHDALTLSARSRVRTRPFEARADLDLQLPWEQVRERFVYRGGRADDPASVYLFPSPLVPRGADFEDYARQSFGAGRPLIEAAQALNLRLHEDFVYDGSSTGVETTAAQALAKRRGVCQDFAHVMVACLRSLGLPARYVSGYLLTHPPPGQPRLIGADASHAWVEVYLPSPDPAQATGQWFGHCPTNARTPGEDYVYMACGRDFTDVSPVRGVIQGGQHHELDVAVTVMPLDEAGFGL</sequence>
<reference evidence="2 3" key="1">
    <citation type="submission" date="2017-05" db="EMBL/GenBank/DDBJ databases">
        <authorList>
            <person name="Song R."/>
            <person name="Chenine A.L."/>
            <person name="Ruprecht R.M."/>
        </authorList>
    </citation>
    <scope>NUCLEOTIDE SEQUENCE [LARGE SCALE GENOMIC DNA]</scope>
    <source>
        <strain evidence="2 3">DSM 26136</strain>
    </source>
</reference>
<evidence type="ECO:0000313" key="3">
    <source>
        <dbReference type="Proteomes" id="UP000196138"/>
    </source>
</evidence>
<dbReference type="KEGG" id="cser:CCO03_14690"/>
<dbReference type="InterPro" id="IPR013589">
    <property type="entry name" value="Bac_transglu_N"/>
</dbReference>
<dbReference type="EMBL" id="CP021455">
    <property type="protein sequence ID" value="ARU05766.1"/>
    <property type="molecule type" value="Genomic_DNA"/>
</dbReference>
<dbReference type="RefSeq" id="WP_087282252.1">
    <property type="nucleotide sequence ID" value="NZ_CP021455.1"/>
</dbReference>
<organism evidence="2 3">
    <name type="scientific">Comamonas serinivorans</name>
    <dbReference type="NCBI Taxonomy" id="1082851"/>
    <lineage>
        <taxon>Bacteria</taxon>
        <taxon>Pseudomonadati</taxon>
        <taxon>Pseudomonadota</taxon>
        <taxon>Betaproteobacteria</taxon>
        <taxon>Burkholderiales</taxon>
        <taxon>Comamonadaceae</taxon>
        <taxon>Comamonas</taxon>
    </lineage>
</organism>
<dbReference type="Gene3D" id="3.10.620.30">
    <property type="match status" value="1"/>
</dbReference>
<keyword evidence="3" id="KW-1185">Reference proteome</keyword>
<proteinExistence type="predicted"/>
<dbReference type="OrthoDB" id="5438043at2"/>
<dbReference type="PANTHER" id="PTHR33490">
    <property type="entry name" value="BLR5614 PROTEIN-RELATED"/>
    <property type="match status" value="1"/>
</dbReference>
<dbReference type="InterPro" id="IPR002931">
    <property type="entry name" value="Transglutaminase-like"/>
</dbReference>
<gene>
    <name evidence="2" type="ORF">CCO03_14690</name>
</gene>
<dbReference type="Proteomes" id="UP000196138">
    <property type="component" value="Chromosome"/>
</dbReference>
<dbReference type="Pfam" id="PF01841">
    <property type="entry name" value="Transglut_core"/>
    <property type="match status" value="1"/>
</dbReference>
<name>A0A1Y0EQB4_9BURK</name>
<protein>
    <submittedName>
        <fullName evidence="2">Transglutaminase</fullName>
    </submittedName>
</protein>
<dbReference type="SUPFAM" id="SSF54001">
    <property type="entry name" value="Cysteine proteinases"/>
    <property type="match status" value="1"/>
</dbReference>